<accession>A0PNZ6</accession>
<dbReference type="SMART" id="SM00642">
    <property type="entry name" value="Aamy"/>
    <property type="match status" value="1"/>
</dbReference>
<reference evidence="3 4" key="1">
    <citation type="journal article" date="2007" name="Genome Res.">
        <title>Reductive evolution and niche adaptation inferred from the genome of Mycobacterium ulcerans, the causative agent of Buruli ulcer.</title>
        <authorList>
            <person name="Stinear T.P."/>
            <person name="Seemann T."/>
            <person name="Pidot S."/>
            <person name="Frigui W."/>
            <person name="Reysset G."/>
            <person name="Garnier T."/>
            <person name="Meurice G."/>
            <person name="Simon D."/>
            <person name="Bouchier C."/>
            <person name="Ma L."/>
            <person name="Tichit M."/>
            <person name="Porter J.L."/>
            <person name="Ryan J."/>
            <person name="Johnson P.D."/>
            <person name="Davies J.K."/>
            <person name="Jenkin G.A."/>
            <person name="Small P.L."/>
            <person name="Jones L.M."/>
            <person name="Tekaia F."/>
            <person name="Laval F."/>
            <person name="Daffe M."/>
            <person name="Parkhill J."/>
            <person name="Cole S.T."/>
        </authorList>
    </citation>
    <scope>NUCLEOTIDE SEQUENCE [LARGE SCALE GENOMIC DNA]</scope>
    <source>
        <strain evidence="3 4">Agy99</strain>
    </source>
</reference>
<dbReference type="CAZy" id="GH13">
    <property type="family name" value="Glycoside Hydrolase Family 13"/>
</dbReference>
<dbReference type="KEGG" id="mul:MUL_1554"/>
<dbReference type="Gene3D" id="3.20.20.80">
    <property type="entry name" value="Glycosidases"/>
    <property type="match status" value="1"/>
</dbReference>
<dbReference type="InterPro" id="IPR013797">
    <property type="entry name" value="Maltooligo_trehalose_synth_4"/>
</dbReference>
<keyword evidence="1" id="KW-0413">Isomerase</keyword>
<dbReference type="HOGENOM" id="CLU_005045_1_0_11"/>
<evidence type="ECO:0000313" key="3">
    <source>
        <dbReference type="EMBL" id="ABL04065.1"/>
    </source>
</evidence>
<dbReference type="Gene3D" id="3.30.1590.10">
    <property type="entry name" value="Maltooligosyl trehalose synthase, domain 2"/>
    <property type="match status" value="1"/>
</dbReference>
<protein>
    <submittedName>
        <fullName evidence="3">Maltooligosyltrehalose synthase TreY</fullName>
    </submittedName>
</protein>
<dbReference type="InterPro" id="IPR006047">
    <property type="entry name" value="GH13_cat_dom"/>
</dbReference>
<name>A0PNZ6_MYCUA</name>
<dbReference type="InterPro" id="IPR017853">
    <property type="entry name" value="GH"/>
</dbReference>
<dbReference type="SUPFAM" id="SSF51445">
    <property type="entry name" value="(Trans)glycosidases"/>
    <property type="match status" value="1"/>
</dbReference>
<dbReference type="PANTHER" id="PTHR10357">
    <property type="entry name" value="ALPHA-AMYLASE FAMILY MEMBER"/>
    <property type="match status" value="1"/>
</dbReference>
<dbReference type="AlphaFoldDB" id="A0PNZ6"/>
<gene>
    <name evidence="3" type="primary">treY</name>
    <name evidence="3" type="ordered locus">MUL_1554</name>
</gene>
<dbReference type="GO" id="GO:0030980">
    <property type="term" value="P:alpha-glucan catabolic process"/>
    <property type="evidence" value="ECO:0007669"/>
    <property type="project" value="TreeGrafter"/>
</dbReference>
<proteinExistence type="predicted"/>
<evidence type="ECO:0000259" key="2">
    <source>
        <dbReference type="SMART" id="SM00642"/>
    </source>
</evidence>
<evidence type="ECO:0000313" key="4">
    <source>
        <dbReference type="Proteomes" id="UP000000765"/>
    </source>
</evidence>
<dbReference type="Pfam" id="PF00128">
    <property type="entry name" value="Alpha-amylase"/>
    <property type="match status" value="1"/>
</dbReference>
<organism evidence="3 4">
    <name type="scientific">Mycobacterium ulcerans (strain Agy99)</name>
    <dbReference type="NCBI Taxonomy" id="362242"/>
    <lineage>
        <taxon>Bacteria</taxon>
        <taxon>Bacillati</taxon>
        <taxon>Actinomycetota</taxon>
        <taxon>Actinomycetes</taxon>
        <taxon>Mycobacteriales</taxon>
        <taxon>Mycobacteriaceae</taxon>
        <taxon>Mycobacterium</taxon>
        <taxon>Mycobacterium ulcerans group</taxon>
    </lineage>
</organism>
<evidence type="ECO:0000256" key="1">
    <source>
        <dbReference type="ARBA" id="ARBA00023235"/>
    </source>
</evidence>
<dbReference type="Gene3D" id="1.10.150.200">
    <property type="entry name" value="Maltooligosyl trehalose synthase, domain 3"/>
    <property type="match status" value="1"/>
</dbReference>
<dbReference type="GO" id="GO:0047470">
    <property type="term" value="F:(1,4)-alpha-D-glucan 1-alpha-D-glucosylmutase activity"/>
    <property type="evidence" value="ECO:0007669"/>
    <property type="project" value="TreeGrafter"/>
</dbReference>
<dbReference type="EMBL" id="CP000325">
    <property type="protein sequence ID" value="ABL04065.1"/>
    <property type="molecule type" value="Genomic_DNA"/>
</dbReference>
<dbReference type="Proteomes" id="UP000000765">
    <property type="component" value="Chromosome"/>
</dbReference>
<dbReference type="eggNOG" id="COG3280">
    <property type="taxonomic scope" value="Bacteria"/>
</dbReference>
<dbReference type="GO" id="GO:0005992">
    <property type="term" value="P:trehalose biosynthetic process"/>
    <property type="evidence" value="ECO:0007669"/>
    <property type="project" value="TreeGrafter"/>
</dbReference>
<dbReference type="CDD" id="cd11336">
    <property type="entry name" value="AmyAc_MTSase"/>
    <property type="match status" value="1"/>
</dbReference>
<dbReference type="NCBIfam" id="TIGR02401">
    <property type="entry name" value="trehalose_TreY"/>
    <property type="match status" value="1"/>
</dbReference>
<sequence>MGFPVLSTYRLQLRGPSSGFGFTFADAENVLDYLSELGVSHLYLSPILTAVAGSSHGYDVTDPTTVSAELGGLDGLARLSAAARARGMGLIVDIVPNHVGVDRPQQNMWWWDVLRHGRNSEYAGYFDIDWDLDEHGRIVLPVLGSDADVADLLVDGDLLRLGSLAFPIAAGTGTGTGAEVHERQHYRLVGWRRGLCGYRRFFSITSLAGLRQEDRAVFDASHVEIARWFADGLVDGLRIDHPDGLSDPCGYLQWLRELVGQQAWIVIEKILAADEALEPTLPVDGTTGYDVLRELGGLFADPAGAAALTALVESADVDYQAMAALLADLKIRATTDTLPSELSRLRRSIAATAGRDHPLLGEAVAALLTHIGVYRCDYPGLASIMPTAIAETCIAAPELGPPLQLVAMALAHGGEPANRLQQLCGAVTAKAVEDCLFYRDARLVSLNEVGGEPHRFGVSAAEFHHSAATRTRMWPQTMTTLTTHDTKRGEDVRARISVLSQVPSLWAEFVARAENQAPSPDRATGQFLWQNIFGVWPVTGEVSEQLRDRLHSYAEKAIREAAWHTSWNDPDSTFEDAVHRWLDAVLDGPVAGQLTQLVNRLNPHAASDALGQKLLALTVPGIPDVYQGTELWEDSLVDPDNRRPVDYAARRAALRELRHPKIRVVSTALRMRRSHPECFLRGAYIPVLASGTAEDHIVAFRRGEDILVAVTRWTVGLQENGWDDTVLPLPEGSWTDTLTGALASGPAPAAELFSELPVVLLERQA</sequence>
<dbReference type="RefSeq" id="WP_011739685.1">
    <property type="nucleotide sequence ID" value="NC_008611.1"/>
</dbReference>
<dbReference type="PANTHER" id="PTHR10357:SF216">
    <property type="entry name" value="MALTOOLIGOSYL TREHALOSE SYNTHASE-RELATED"/>
    <property type="match status" value="1"/>
</dbReference>
<dbReference type="InterPro" id="IPR012767">
    <property type="entry name" value="Trehalose_TreY"/>
</dbReference>
<dbReference type="Gene3D" id="1.10.10.470">
    <property type="entry name" value="Maltooligosyl trehalose synthase, domain 4"/>
    <property type="match status" value="1"/>
</dbReference>
<feature type="domain" description="Glycosyl hydrolase family 13 catalytic" evidence="2">
    <location>
        <begin position="20"/>
        <end position="655"/>
    </location>
</feature>